<dbReference type="GeneID" id="90040989"/>
<name>A0ABR1F0A8_9ASCO</name>
<gene>
    <name evidence="2" type="ORF">BZA70DRAFT_85751</name>
</gene>
<feature type="region of interest" description="Disordered" evidence="1">
    <location>
        <begin position="254"/>
        <end position="301"/>
    </location>
</feature>
<dbReference type="Proteomes" id="UP001498771">
    <property type="component" value="Unassembled WGS sequence"/>
</dbReference>
<sequence length="301" mass="32885">MAEDTDMTMQSFTSTHAPPKITYSKKNAAIADRRQQQSQRLTRAASAGDGSIYRDQSNKHRNESNKHGNESNKRLRKTEADAKEQNKRLKMAVEADASPSPSPSAQSESTPSSPSFNENPLPRRRLFAEPKKELKTALKEHVNETWTGDGSRSPKKAKAKTVRILSQGKEGSSEHSLSAIGLSPPRATSTPPREIIKKQSKKIGEGLFAKSDSVFRTTIPRLAPAGPARRAKMVVHRDEDDIIVNAPLMSLGRSETTTKSAATATTTTTTTTNRGTRGLSSVVQTRLRTGKRARRGGDNVE</sequence>
<accession>A0ABR1F0A8</accession>
<evidence type="ECO:0000256" key="1">
    <source>
        <dbReference type="SAM" id="MobiDB-lite"/>
    </source>
</evidence>
<feature type="region of interest" description="Disordered" evidence="1">
    <location>
        <begin position="1"/>
        <end position="127"/>
    </location>
</feature>
<dbReference type="RefSeq" id="XP_064766265.1">
    <property type="nucleotide sequence ID" value="XM_064915477.1"/>
</dbReference>
<dbReference type="EMBL" id="JBBJBU010000013">
    <property type="protein sequence ID" value="KAK7203232.1"/>
    <property type="molecule type" value="Genomic_DNA"/>
</dbReference>
<feature type="region of interest" description="Disordered" evidence="1">
    <location>
        <begin position="140"/>
        <end position="192"/>
    </location>
</feature>
<feature type="compositionally biased region" description="Polar residues" evidence="1">
    <location>
        <begin position="273"/>
        <end position="287"/>
    </location>
</feature>
<proteinExistence type="predicted"/>
<feature type="compositionally biased region" description="Low complexity" evidence="1">
    <location>
        <begin position="103"/>
        <end position="115"/>
    </location>
</feature>
<feature type="compositionally biased region" description="Basic and acidic residues" evidence="1">
    <location>
        <begin position="56"/>
        <end position="93"/>
    </location>
</feature>
<evidence type="ECO:0000313" key="2">
    <source>
        <dbReference type="EMBL" id="KAK7203232.1"/>
    </source>
</evidence>
<reference evidence="2 3" key="1">
    <citation type="submission" date="2024-03" db="EMBL/GenBank/DDBJ databases">
        <title>Genome-scale model development and genomic sequencing of the oleaginous clade Lipomyces.</title>
        <authorList>
            <consortium name="Lawrence Berkeley National Laboratory"/>
            <person name="Czajka J.J."/>
            <person name="Han Y."/>
            <person name="Kim J."/>
            <person name="Mondo S.J."/>
            <person name="Hofstad B.A."/>
            <person name="Robles A."/>
            <person name="Haridas S."/>
            <person name="Riley R."/>
            <person name="LaButti K."/>
            <person name="Pangilinan J."/>
            <person name="Andreopoulos W."/>
            <person name="Lipzen A."/>
            <person name="Yan J."/>
            <person name="Wang M."/>
            <person name="Ng V."/>
            <person name="Grigoriev I.V."/>
            <person name="Spatafora J.W."/>
            <person name="Magnuson J.K."/>
            <person name="Baker S.E."/>
            <person name="Pomraning K.R."/>
        </authorList>
    </citation>
    <scope>NUCLEOTIDE SEQUENCE [LARGE SCALE GENOMIC DNA]</scope>
    <source>
        <strain evidence="2 3">Phaff 52-87</strain>
    </source>
</reference>
<feature type="compositionally biased region" description="Low complexity" evidence="1">
    <location>
        <begin position="257"/>
        <end position="272"/>
    </location>
</feature>
<evidence type="ECO:0000313" key="3">
    <source>
        <dbReference type="Proteomes" id="UP001498771"/>
    </source>
</evidence>
<evidence type="ECO:0008006" key="4">
    <source>
        <dbReference type="Google" id="ProtNLM"/>
    </source>
</evidence>
<feature type="compositionally biased region" description="Polar residues" evidence="1">
    <location>
        <begin position="7"/>
        <end position="16"/>
    </location>
</feature>
<keyword evidence="3" id="KW-1185">Reference proteome</keyword>
<comment type="caution">
    <text evidence="2">The sequence shown here is derived from an EMBL/GenBank/DDBJ whole genome shotgun (WGS) entry which is preliminary data.</text>
</comment>
<organism evidence="2 3">
    <name type="scientific">Myxozyma melibiosi</name>
    <dbReference type="NCBI Taxonomy" id="54550"/>
    <lineage>
        <taxon>Eukaryota</taxon>
        <taxon>Fungi</taxon>
        <taxon>Dikarya</taxon>
        <taxon>Ascomycota</taxon>
        <taxon>Saccharomycotina</taxon>
        <taxon>Lipomycetes</taxon>
        <taxon>Lipomycetales</taxon>
        <taxon>Lipomycetaceae</taxon>
        <taxon>Myxozyma</taxon>
    </lineage>
</organism>
<protein>
    <recommendedName>
        <fullName evidence="4">Shugoshin C-terminal domain-containing protein</fullName>
    </recommendedName>
</protein>